<sequence length="203" mass="21092">MDQLTPVRPERKNKDGATRNAALWATVIALPLTVLVAFLAFAGLSPDAPASEADDPNPTASQPRPQSTAPVAMPAAALTERATVVCRALLAKLPATVGDLAQRPVTAGAEQNAAYGDPAVTVACGVTMPSYPPEAELWVVDGACWHSSVGPEATVLTTVDREVPVQVTVPRAYDPPLQLVPEFSRSVVASVPSVKKLPHGCTG</sequence>
<dbReference type="Proteomes" id="UP001597260">
    <property type="component" value="Unassembled WGS sequence"/>
</dbReference>
<dbReference type="EMBL" id="JBHTMP010000095">
    <property type="protein sequence ID" value="MFD1325793.1"/>
    <property type="molecule type" value="Genomic_DNA"/>
</dbReference>
<name>A0ABW3YT17_9ACTN</name>
<keyword evidence="2" id="KW-0812">Transmembrane</keyword>
<dbReference type="InterPro" id="IPR021903">
    <property type="entry name" value="DUF3515"/>
</dbReference>
<organism evidence="3 4">
    <name type="scientific">Micromonospora sonneratiae</name>
    <dbReference type="NCBI Taxonomy" id="1184706"/>
    <lineage>
        <taxon>Bacteria</taxon>
        <taxon>Bacillati</taxon>
        <taxon>Actinomycetota</taxon>
        <taxon>Actinomycetes</taxon>
        <taxon>Micromonosporales</taxon>
        <taxon>Micromonosporaceae</taxon>
        <taxon>Micromonospora</taxon>
    </lineage>
</organism>
<evidence type="ECO:0000313" key="3">
    <source>
        <dbReference type="EMBL" id="MFD1325793.1"/>
    </source>
</evidence>
<proteinExistence type="predicted"/>
<keyword evidence="2" id="KW-1133">Transmembrane helix</keyword>
<keyword evidence="4" id="KW-1185">Reference proteome</keyword>
<keyword evidence="2" id="KW-0472">Membrane</keyword>
<evidence type="ECO:0000256" key="2">
    <source>
        <dbReference type="SAM" id="Phobius"/>
    </source>
</evidence>
<dbReference type="RefSeq" id="WP_377578650.1">
    <property type="nucleotide sequence ID" value="NZ_JBHTMP010000095.1"/>
</dbReference>
<gene>
    <name evidence="3" type="ORF">ACFQ4H_32405</name>
</gene>
<reference evidence="4" key="1">
    <citation type="journal article" date="2019" name="Int. J. Syst. Evol. Microbiol.">
        <title>The Global Catalogue of Microorganisms (GCM) 10K type strain sequencing project: providing services to taxonomists for standard genome sequencing and annotation.</title>
        <authorList>
            <consortium name="The Broad Institute Genomics Platform"/>
            <consortium name="The Broad Institute Genome Sequencing Center for Infectious Disease"/>
            <person name="Wu L."/>
            <person name="Ma J."/>
        </authorList>
    </citation>
    <scope>NUCLEOTIDE SEQUENCE [LARGE SCALE GENOMIC DNA]</scope>
    <source>
        <strain evidence="4">JCM 31037</strain>
    </source>
</reference>
<feature type="region of interest" description="Disordered" evidence="1">
    <location>
        <begin position="48"/>
        <end position="72"/>
    </location>
</feature>
<evidence type="ECO:0000256" key="1">
    <source>
        <dbReference type="SAM" id="MobiDB-lite"/>
    </source>
</evidence>
<evidence type="ECO:0000313" key="4">
    <source>
        <dbReference type="Proteomes" id="UP001597260"/>
    </source>
</evidence>
<accession>A0ABW3YT17</accession>
<feature type="transmembrane region" description="Helical" evidence="2">
    <location>
        <begin position="21"/>
        <end position="44"/>
    </location>
</feature>
<comment type="caution">
    <text evidence="3">The sequence shown here is derived from an EMBL/GenBank/DDBJ whole genome shotgun (WGS) entry which is preliminary data.</text>
</comment>
<dbReference type="Pfam" id="PF12028">
    <property type="entry name" value="DUF3515"/>
    <property type="match status" value="1"/>
</dbReference>
<feature type="compositionally biased region" description="Polar residues" evidence="1">
    <location>
        <begin position="58"/>
        <end position="69"/>
    </location>
</feature>
<protein>
    <submittedName>
        <fullName evidence="3">DUF3515 domain-containing protein</fullName>
    </submittedName>
</protein>